<name>A0AAN5CLA9_9BILA</name>
<feature type="non-terminal residue" evidence="2">
    <location>
        <position position="1"/>
    </location>
</feature>
<dbReference type="EMBL" id="BTRK01000004">
    <property type="protein sequence ID" value="GMR46420.1"/>
    <property type="molecule type" value="Genomic_DNA"/>
</dbReference>
<evidence type="ECO:0000313" key="2">
    <source>
        <dbReference type="EMBL" id="GMR46420.1"/>
    </source>
</evidence>
<comment type="caution">
    <text evidence="2">The sequence shown here is derived from an EMBL/GenBank/DDBJ whole genome shotgun (WGS) entry which is preliminary data.</text>
</comment>
<evidence type="ECO:0000313" key="3">
    <source>
        <dbReference type="Proteomes" id="UP001328107"/>
    </source>
</evidence>
<feature type="transmembrane region" description="Helical" evidence="1">
    <location>
        <begin position="49"/>
        <end position="75"/>
    </location>
</feature>
<protein>
    <submittedName>
        <fullName evidence="2">Uncharacterized protein</fullName>
    </submittedName>
</protein>
<keyword evidence="1" id="KW-0812">Transmembrane</keyword>
<dbReference type="AlphaFoldDB" id="A0AAN5CLA9"/>
<feature type="non-terminal residue" evidence="2">
    <location>
        <position position="101"/>
    </location>
</feature>
<gene>
    <name evidence="2" type="ORF">PMAYCL1PPCAC_16615</name>
</gene>
<accession>A0AAN5CLA9</accession>
<feature type="transmembrane region" description="Helical" evidence="1">
    <location>
        <begin position="6"/>
        <end position="28"/>
    </location>
</feature>
<keyword evidence="3" id="KW-1185">Reference proteome</keyword>
<sequence length="101" mass="11477">VAVLFAVWIANLTFLSSASVTFSFNHYIETMALFKQINPIFELFRNLSIAYRLLCYATFNVLITLANSIALYYSIAEKPDPSLSDFVCTHFRESNAIIVLK</sequence>
<organism evidence="2 3">
    <name type="scientific">Pristionchus mayeri</name>
    <dbReference type="NCBI Taxonomy" id="1317129"/>
    <lineage>
        <taxon>Eukaryota</taxon>
        <taxon>Metazoa</taxon>
        <taxon>Ecdysozoa</taxon>
        <taxon>Nematoda</taxon>
        <taxon>Chromadorea</taxon>
        <taxon>Rhabditida</taxon>
        <taxon>Rhabditina</taxon>
        <taxon>Diplogasteromorpha</taxon>
        <taxon>Diplogasteroidea</taxon>
        <taxon>Neodiplogasteridae</taxon>
        <taxon>Pristionchus</taxon>
    </lineage>
</organism>
<dbReference type="Proteomes" id="UP001328107">
    <property type="component" value="Unassembled WGS sequence"/>
</dbReference>
<keyword evidence="1" id="KW-1133">Transmembrane helix</keyword>
<keyword evidence="1" id="KW-0472">Membrane</keyword>
<proteinExistence type="predicted"/>
<evidence type="ECO:0000256" key="1">
    <source>
        <dbReference type="SAM" id="Phobius"/>
    </source>
</evidence>
<reference evidence="3" key="1">
    <citation type="submission" date="2022-10" db="EMBL/GenBank/DDBJ databases">
        <title>Genome assembly of Pristionchus species.</title>
        <authorList>
            <person name="Yoshida K."/>
            <person name="Sommer R.J."/>
        </authorList>
    </citation>
    <scope>NUCLEOTIDE SEQUENCE [LARGE SCALE GENOMIC DNA]</scope>
    <source>
        <strain evidence="3">RS5460</strain>
    </source>
</reference>